<name>A0AAN8H6I9_CHAGU</name>
<protein>
    <recommendedName>
        <fullName evidence="3">HAT C-terminal dimerisation domain-containing protein</fullName>
    </recommendedName>
</protein>
<keyword evidence="2" id="KW-1185">Reference proteome</keyword>
<reference evidence="1 2" key="1">
    <citation type="journal article" date="2023" name="Mol. Biol. Evol.">
        <title>Genomics of Secondarily Temperate Adaptation in the Only Non-Antarctic Icefish.</title>
        <authorList>
            <person name="Rivera-Colon A.G."/>
            <person name="Rayamajhi N."/>
            <person name="Minhas B.F."/>
            <person name="Madrigal G."/>
            <person name="Bilyk K.T."/>
            <person name="Yoon V."/>
            <person name="Hune M."/>
            <person name="Gregory S."/>
            <person name="Cheng C.H.C."/>
            <person name="Catchen J.M."/>
        </authorList>
    </citation>
    <scope>NUCLEOTIDE SEQUENCE [LARGE SCALE GENOMIC DNA]</scope>
    <source>
        <tissue evidence="1">White muscle</tissue>
    </source>
</reference>
<proteinExistence type="predicted"/>
<sequence>MLADAMEENVLEPTHLKGARWLPSIHKATQILCNSYAIFVAHFEDQVSPERTPRPSPAVMGRAKNIPHYLKSHTNVQFMHFLLDTLDFLKALSLQFQQDSLTPGEAVQDIEACPIGFTELCLEPGEQQRKMVADAMNGTYRGVELKQNTTDTLATDRKTITDMLAKSIESRLGDLLSTESIVQTFSALDQNWTTQMSPKKPLSSMDEHILSPCATITRASWCVRGTTVTEVLGEYRLYNIWARMRNGPLGDPLLEILQRGDRQTKFKNPGIFAQIYLTMAVTCERGFSCMKKVKSDWRSSLSTQHLTRLMFLTIEGPRMDTFDAKRAVLQW</sequence>
<evidence type="ECO:0000313" key="2">
    <source>
        <dbReference type="Proteomes" id="UP001331515"/>
    </source>
</evidence>
<evidence type="ECO:0000313" key="1">
    <source>
        <dbReference type="EMBL" id="KAK5903952.1"/>
    </source>
</evidence>
<evidence type="ECO:0008006" key="3">
    <source>
        <dbReference type="Google" id="ProtNLM"/>
    </source>
</evidence>
<dbReference type="AlphaFoldDB" id="A0AAN8H6I9"/>
<organism evidence="1 2">
    <name type="scientific">Champsocephalus gunnari</name>
    <name type="common">Mackerel icefish</name>
    <dbReference type="NCBI Taxonomy" id="52237"/>
    <lineage>
        <taxon>Eukaryota</taxon>
        <taxon>Metazoa</taxon>
        <taxon>Chordata</taxon>
        <taxon>Craniata</taxon>
        <taxon>Vertebrata</taxon>
        <taxon>Euteleostomi</taxon>
        <taxon>Actinopterygii</taxon>
        <taxon>Neopterygii</taxon>
        <taxon>Teleostei</taxon>
        <taxon>Neoteleostei</taxon>
        <taxon>Acanthomorphata</taxon>
        <taxon>Eupercaria</taxon>
        <taxon>Perciformes</taxon>
        <taxon>Notothenioidei</taxon>
        <taxon>Channichthyidae</taxon>
        <taxon>Champsocephalus</taxon>
    </lineage>
</organism>
<dbReference type="PANTHER" id="PTHR46880:SF5">
    <property type="entry name" value="DUF4371 DOMAIN-CONTAINING PROTEIN"/>
    <property type="match status" value="1"/>
</dbReference>
<dbReference type="Proteomes" id="UP001331515">
    <property type="component" value="Unassembled WGS sequence"/>
</dbReference>
<comment type="caution">
    <text evidence="1">The sequence shown here is derived from an EMBL/GenBank/DDBJ whole genome shotgun (WGS) entry which is preliminary data.</text>
</comment>
<gene>
    <name evidence="1" type="ORF">CgunFtcFv8_007690</name>
</gene>
<dbReference type="EMBL" id="JAURVH010001531">
    <property type="protein sequence ID" value="KAK5903952.1"/>
    <property type="molecule type" value="Genomic_DNA"/>
</dbReference>
<dbReference type="PANTHER" id="PTHR46880">
    <property type="entry name" value="RAS-ASSOCIATING DOMAIN-CONTAINING PROTEIN"/>
    <property type="match status" value="1"/>
</dbReference>
<accession>A0AAN8H6I9</accession>